<dbReference type="EMBL" id="CAJVPZ010015760">
    <property type="protein sequence ID" value="CAG8668619.1"/>
    <property type="molecule type" value="Genomic_DNA"/>
</dbReference>
<feature type="non-terminal residue" evidence="5">
    <location>
        <position position="1"/>
    </location>
</feature>
<dbReference type="GO" id="GO:0030428">
    <property type="term" value="C:cell septum"/>
    <property type="evidence" value="ECO:0007669"/>
    <property type="project" value="TreeGrafter"/>
</dbReference>
<accession>A0A9N9HA69</accession>
<evidence type="ECO:0000313" key="5">
    <source>
        <dbReference type="EMBL" id="CAG8668619.1"/>
    </source>
</evidence>
<feature type="transmembrane region" description="Helical" evidence="4">
    <location>
        <begin position="102"/>
        <end position="120"/>
    </location>
</feature>
<evidence type="ECO:0000256" key="4">
    <source>
        <dbReference type="SAM" id="Phobius"/>
    </source>
</evidence>
<proteinExistence type="predicted"/>
<evidence type="ECO:0000256" key="2">
    <source>
        <dbReference type="ARBA" id="ARBA00022692"/>
    </source>
</evidence>
<dbReference type="PANTHER" id="PTHR22914">
    <property type="entry name" value="CHITIN SYNTHASE"/>
    <property type="match status" value="1"/>
</dbReference>
<dbReference type="Proteomes" id="UP000789396">
    <property type="component" value="Unassembled WGS sequence"/>
</dbReference>
<comment type="subcellular location">
    <subcellularLocation>
        <location evidence="1">Membrane</location>
        <topology evidence="1">Multi-pass membrane protein</topology>
    </subcellularLocation>
</comment>
<dbReference type="GO" id="GO:0006031">
    <property type="term" value="P:chitin biosynthetic process"/>
    <property type="evidence" value="ECO:0007669"/>
    <property type="project" value="TreeGrafter"/>
</dbReference>
<evidence type="ECO:0000256" key="3">
    <source>
        <dbReference type="ARBA" id="ARBA00023136"/>
    </source>
</evidence>
<reference evidence="5" key="1">
    <citation type="submission" date="2021-06" db="EMBL/GenBank/DDBJ databases">
        <authorList>
            <person name="Kallberg Y."/>
            <person name="Tangrot J."/>
            <person name="Rosling A."/>
        </authorList>
    </citation>
    <scope>NUCLEOTIDE SEQUENCE</scope>
    <source>
        <strain evidence="5">IN212</strain>
    </source>
</reference>
<sequence length="148" mass="17102">CLIQYILLVPSYVNILMIYAFCNTHDVSWGTKGDNINTGNLNGTLVTEEDDKTTIKINVIEEEDINAAYNNIIEELKNKGHEKKQHRNAFTKKDNYYRLFKTNLVLSWIFTNGLIIILFTSNTFSKYFSNQDYSGAYNSYLAFGKIFI</sequence>
<organism evidence="5 6">
    <name type="scientific">Racocetra fulgida</name>
    <dbReference type="NCBI Taxonomy" id="60492"/>
    <lineage>
        <taxon>Eukaryota</taxon>
        <taxon>Fungi</taxon>
        <taxon>Fungi incertae sedis</taxon>
        <taxon>Mucoromycota</taxon>
        <taxon>Glomeromycotina</taxon>
        <taxon>Glomeromycetes</taxon>
        <taxon>Diversisporales</taxon>
        <taxon>Gigasporaceae</taxon>
        <taxon>Racocetra</taxon>
    </lineage>
</organism>
<dbReference type="InterPro" id="IPR004835">
    <property type="entry name" value="Chitin_synth"/>
</dbReference>
<comment type="caution">
    <text evidence="5">The sequence shown here is derived from an EMBL/GenBank/DDBJ whole genome shotgun (WGS) entry which is preliminary data.</text>
</comment>
<protein>
    <submittedName>
        <fullName evidence="5">13960_t:CDS:1</fullName>
    </submittedName>
</protein>
<evidence type="ECO:0000256" key="1">
    <source>
        <dbReference type="ARBA" id="ARBA00004141"/>
    </source>
</evidence>
<dbReference type="AlphaFoldDB" id="A0A9N9HA69"/>
<dbReference type="GO" id="GO:0016020">
    <property type="term" value="C:membrane"/>
    <property type="evidence" value="ECO:0007669"/>
    <property type="project" value="UniProtKB-SubCell"/>
</dbReference>
<gene>
    <name evidence="5" type="ORF">RFULGI_LOCUS9134</name>
</gene>
<keyword evidence="2 4" id="KW-0812">Transmembrane</keyword>
<dbReference type="PANTHER" id="PTHR22914:SF44">
    <property type="entry name" value="CHITIN SYNTHASE 2"/>
    <property type="match status" value="1"/>
</dbReference>
<keyword evidence="6" id="KW-1185">Reference proteome</keyword>
<dbReference type="GO" id="GO:0071944">
    <property type="term" value="C:cell periphery"/>
    <property type="evidence" value="ECO:0007669"/>
    <property type="project" value="TreeGrafter"/>
</dbReference>
<dbReference type="GO" id="GO:0004100">
    <property type="term" value="F:chitin synthase activity"/>
    <property type="evidence" value="ECO:0007669"/>
    <property type="project" value="InterPro"/>
</dbReference>
<evidence type="ECO:0000313" key="6">
    <source>
        <dbReference type="Proteomes" id="UP000789396"/>
    </source>
</evidence>
<name>A0A9N9HA69_9GLOM</name>
<dbReference type="OrthoDB" id="2427602at2759"/>
<keyword evidence="3 4" id="KW-0472">Membrane</keyword>
<keyword evidence="4" id="KW-1133">Transmembrane helix</keyword>